<keyword evidence="3" id="KW-1185">Reference proteome</keyword>
<dbReference type="RefSeq" id="XP_046005711.1">
    <property type="nucleotide sequence ID" value="XM_046155604.1"/>
</dbReference>
<dbReference type="AlphaFoldDB" id="A0A9P9BGJ3"/>
<accession>A0A9P9BGJ3</accession>
<protein>
    <submittedName>
        <fullName evidence="2">Uncharacterized protein</fullName>
    </submittedName>
</protein>
<dbReference type="OrthoDB" id="3934549at2759"/>
<organism evidence="2 3">
    <name type="scientific">Microdochium trichocladiopsis</name>
    <dbReference type="NCBI Taxonomy" id="1682393"/>
    <lineage>
        <taxon>Eukaryota</taxon>
        <taxon>Fungi</taxon>
        <taxon>Dikarya</taxon>
        <taxon>Ascomycota</taxon>
        <taxon>Pezizomycotina</taxon>
        <taxon>Sordariomycetes</taxon>
        <taxon>Xylariomycetidae</taxon>
        <taxon>Xylariales</taxon>
        <taxon>Microdochiaceae</taxon>
        <taxon>Microdochium</taxon>
    </lineage>
</organism>
<dbReference type="Proteomes" id="UP000756346">
    <property type="component" value="Unassembled WGS sequence"/>
</dbReference>
<feature type="region of interest" description="Disordered" evidence="1">
    <location>
        <begin position="103"/>
        <end position="178"/>
    </location>
</feature>
<evidence type="ECO:0000256" key="1">
    <source>
        <dbReference type="SAM" id="MobiDB-lite"/>
    </source>
</evidence>
<dbReference type="GeneID" id="70185150"/>
<reference evidence="2" key="1">
    <citation type="journal article" date="2021" name="Nat. Commun.">
        <title>Genetic determinants of endophytism in the Arabidopsis root mycobiome.</title>
        <authorList>
            <person name="Mesny F."/>
            <person name="Miyauchi S."/>
            <person name="Thiergart T."/>
            <person name="Pickel B."/>
            <person name="Atanasova L."/>
            <person name="Karlsson M."/>
            <person name="Huettel B."/>
            <person name="Barry K.W."/>
            <person name="Haridas S."/>
            <person name="Chen C."/>
            <person name="Bauer D."/>
            <person name="Andreopoulos W."/>
            <person name="Pangilinan J."/>
            <person name="LaButti K."/>
            <person name="Riley R."/>
            <person name="Lipzen A."/>
            <person name="Clum A."/>
            <person name="Drula E."/>
            <person name="Henrissat B."/>
            <person name="Kohler A."/>
            <person name="Grigoriev I.V."/>
            <person name="Martin F.M."/>
            <person name="Hacquard S."/>
        </authorList>
    </citation>
    <scope>NUCLEOTIDE SEQUENCE</scope>
    <source>
        <strain evidence="2">MPI-CAGE-CH-0230</strain>
    </source>
</reference>
<comment type="caution">
    <text evidence="2">The sequence shown here is derived from an EMBL/GenBank/DDBJ whole genome shotgun (WGS) entry which is preliminary data.</text>
</comment>
<gene>
    <name evidence="2" type="ORF">B0I36DRAFT_336644</name>
</gene>
<dbReference type="EMBL" id="JAGTJQ010000012">
    <property type="protein sequence ID" value="KAH7016087.1"/>
    <property type="molecule type" value="Genomic_DNA"/>
</dbReference>
<sequence length="190" mass="19554">MNDPSRFFKALGIILAWSQAEVGIGMLVANLPACKPLLERTFSRTAGSRSWGGKTGSGVGGKYGASRADGWIRGGGSGLEHVEEGIGMDAMNSGYRELDKQGATTPKTAMSCNGREPSQGERHIAGGGGQFGVETRGYNGDMAGDSSDDLADNESQRCIIPSGGSNARNRSSDDKHGGLTSATVVVAVAG</sequence>
<evidence type="ECO:0000313" key="3">
    <source>
        <dbReference type="Proteomes" id="UP000756346"/>
    </source>
</evidence>
<evidence type="ECO:0000313" key="2">
    <source>
        <dbReference type="EMBL" id="KAH7016087.1"/>
    </source>
</evidence>
<name>A0A9P9BGJ3_9PEZI</name>
<proteinExistence type="predicted"/>